<dbReference type="PANTHER" id="PTHR30572:SF4">
    <property type="entry name" value="ABC TRANSPORTER PERMEASE YTRF"/>
    <property type="match status" value="1"/>
</dbReference>
<keyword evidence="4 7" id="KW-1133">Transmembrane helix</keyword>
<feature type="transmembrane region" description="Helical" evidence="7">
    <location>
        <begin position="93"/>
        <end position="116"/>
    </location>
</feature>
<dbReference type="InterPro" id="IPR050250">
    <property type="entry name" value="Macrolide_Exporter_MacB"/>
</dbReference>
<dbReference type="NCBIfam" id="NF038404">
    <property type="entry name" value="perm_prefix_2"/>
    <property type="match status" value="1"/>
</dbReference>
<feature type="transmembrane region" description="Helical" evidence="7">
    <location>
        <begin position="457"/>
        <end position="479"/>
    </location>
</feature>
<dbReference type="EMBL" id="FZPD01000002">
    <property type="protein sequence ID" value="SNS70301.1"/>
    <property type="molecule type" value="Genomic_DNA"/>
</dbReference>
<dbReference type="InterPro" id="IPR025857">
    <property type="entry name" value="MacB_PCD"/>
</dbReference>
<protein>
    <submittedName>
        <fullName evidence="10">ABC-type antimicrobial peptide transport system, permease component</fullName>
    </submittedName>
</protein>
<dbReference type="AlphaFoldDB" id="A0A239GMV4"/>
<proteinExistence type="inferred from homology"/>
<evidence type="ECO:0000256" key="7">
    <source>
        <dbReference type="SAM" id="Phobius"/>
    </source>
</evidence>
<keyword evidence="11" id="KW-1185">Reference proteome</keyword>
<sequence>MNYEPPKWADRFLRWYCNPRFLEEIEGDIYELFDRRVEQQNPKVARLKFIWDVFRFFRWSNINRTNSKYTTMNHFMLLRNYLKLGMRNIRKNLVSSSINIFGMAIAICFAISIFIFTDAQLSMDNFHSNADRIYQITNYVDQDGNDNLWSDSPMMLGPALKTDHPSVEEFARFEFRSTVAKYKSEVFDELAVFTDPSFFKMFDYEMIAGNRDVLYNKSNVVISKEMAIKYFNDEDPIGKELSFKFMNGKVKRLVVGAVLEKYPYNTSIGFDFYLPMENFYDLEFENANDWAFMTDANFILLKEGESISSIYDSFDKYKELQHGSNPEWKVRSFEPLVLTDLSTTSYMIEGSVSGGGHPAGRVALIVIATFLLGMACFNFMNISVVSASKRLKEIALRKVMGSVRREIIYQFMVENLLTCFFALLVGAALSYFLLIPWFDIMIPEMDIQFRTNDPFTLIYLMLGLLIGVGIISGAYPAFYISKFDTITIFKGNEKFGSKNLFSKIMLGIQFFLAVMTIVGCFIMTEQSIYLGEKDWGYDPEGTMSVYVNGQEQYDLLKNQVVNHPAVINHTSSDLLIGRGITKVSFEMGDKQIGVRRIGASEGYFDTFRLRMKEGRPLTDRAEDKNGNVVVNEKFVNAMGWESGLGQTFTYDSTRYKVVGIVEDFHYYDFFSPIDPVMIHGLAPEKVRYLTVQADPEKLVDLEQHTREAWLAIAPNDPFDRVFQEDAFDGFYQENESNINILMLITGIAIVLACLGLYGLLSFNVQGKLKEFSVRKVLGAEPKVLVKIISKQYFWVLLISFLIGAPLGTFGMMNLVVSVFPDTKPVTALPFIIAVSIILITLIVTVAGQIKKAINVNPADLLRTE</sequence>
<keyword evidence="5 7" id="KW-0472">Membrane</keyword>
<dbReference type="InterPro" id="IPR003838">
    <property type="entry name" value="ABC3_permease_C"/>
</dbReference>
<evidence type="ECO:0000313" key="11">
    <source>
        <dbReference type="Proteomes" id="UP000198393"/>
    </source>
</evidence>
<evidence type="ECO:0000256" key="6">
    <source>
        <dbReference type="ARBA" id="ARBA00038076"/>
    </source>
</evidence>
<feature type="transmembrane region" description="Helical" evidence="7">
    <location>
        <begin position="792"/>
        <end position="815"/>
    </location>
</feature>
<keyword evidence="2" id="KW-1003">Cell membrane</keyword>
<dbReference type="Pfam" id="PF02687">
    <property type="entry name" value="FtsX"/>
    <property type="match status" value="2"/>
</dbReference>
<evidence type="ECO:0000256" key="1">
    <source>
        <dbReference type="ARBA" id="ARBA00004651"/>
    </source>
</evidence>
<keyword evidence="3 7" id="KW-0812">Transmembrane</keyword>
<evidence type="ECO:0000259" key="9">
    <source>
        <dbReference type="Pfam" id="PF12704"/>
    </source>
</evidence>
<evidence type="ECO:0000256" key="4">
    <source>
        <dbReference type="ARBA" id="ARBA00022989"/>
    </source>
</evidence>
<organism evidence="10 11">
    <name type="scientific">Ekhidna lutea</name>
    <dbReference type="NCBI Taxonomy" id="447679"/>
    <lineage>
        <taxon>Bacteria</taxon>
        <taxon>Pseudomonadati</taxon>
        <taxon>Bacteroidota</taxon>
        <taxon>Cytophagia</taxon>
        <taxon>Cytophagales</taxon>
        <taxon>Reichenbachiellaceae</taxon>
        <taxon>Ekhidna</taxon>
    </lineage>
</organism>
<feature type="transmembrane region" description="Helical" evidence="7">
    <location>
        <begin position="827"/>
        <end position="846"/>
    </location>
</feature>
<comment type="similarity">
    <text evidence="6">Belongs to the ABC-4 integral membrane protein family.</text>
</comment>
<dbReference type="GO" id="GO:0005886">
    <property type="term" value="C:plasma membrane"/>
    <property type="evidence" value="ECO:0007669"/>
    <property type="project" value="UniProtKB-SubCell"/>
</dbReference>
<reference evidence="10 11" key="1">
    <citation type="submission" date="2017-06" db="EMBL/GenBank/DDBJ databases">
        <authorList>
            <person name="Kim H.J."/>
            <person name="Triplett B.A."/>
        </authorList>
    </citation>
    <scope>NUCLEOTIDE SEQUENCE [LARGE SCALE GENOMIC DNA]</scope>
    <source>
        <strain evidence="10 11">DSM 19307</strain>
    </source>
</reference>
<evidence type="ECO:0000313" key="10">
    <source>
        <dbReference type="EMBL" id="SNS70301.1"/>
    </source>
</evidence>
<feature type="transmembrane region" description="Helical" evidence="7">
    <location>
        <begin position="362"/>
        <end position="386"/>
    </location>
</feature>
<feature type="domain" description="MacB-like periplasmic core" evidence="9">
    <location>
        <begin position="96"/>
        <end position="311"/>
    </location>
</feature>
<feature type="transmembrane region" description="Helical" evidence="7">
    <location>
        <begin position="740"/>
        <end position="760"/>
    </location>
</feature>
<feature type="domain" description="ABC3 transporter permease C-terminal" evidence="8">
    <location>
        <begin position="743"/>
        <end position="850"/>
    </location>
</feature>
<feature type="transmembrane region" description="Helical" evidence="7">
    <location>
        <begin position="500"/>
        <end position="524"/>
    </location>
</feature>
<evidence type="ECO:0000256" key="5">
    <source>
        <dbReference type="ARBA" id="ARBA00023136"/>
    </source>
</evidence>
<dbReference type="Proteomes" id="UP000198393">
    <property type="component" value="Unassembled WGS sequence"/>
</dbReference>
<dbReference type="InterPro" id="IPR047699">
    <property type="entry name" value="Permease_put_prefix"/>
</dbReference>
<feature type="domain" description="ABC3 transporter permease C-terminal" evidence="8">
    <location>
        <begin position="365"/>
        <end position="483"/>
    </location>
</feature>
<gene>
    <name evidence="10" type="ORF">SAMN05421640_0918</name>
</gene>
<dbReference type="RefSeq" id="WP_089355691.1">
    <property type="nucleotide sequence ID" value="NZ_FZPD01000002.1"/>
</dbReference>
<dbReference type="Pfam" id="PF12704">
    <property type="entry name" value="MacB_PCD"/>
    <property type="match status" value="2"/>
</dbReference>
<dbReference type="GO" id="GO:0022857">
    <property type="term" value="F:transmembrane transporter activity"/>
    <property type="evidence" value="ECO:0007669"/>
    <property type="project" value="TreeGrafter"/>
</dbReference>
<evidence type="ECO:0000256" key="2">
    <source>
        <dbReference type="ARBA" id="ARBA00022475"/>
    </source>
</evidence>
<comment type="subcellular location">
    <subcellularLocation>
        <location evidence="1">Cell membrane</location>
        <topology evidence="1">Multi-pass membrane protein</topology>
    </subcellularLocation>
</comment>
<feature type="transmembrane region" description="Helical" evidence="7">
    <location>
        <begin position="407"/>
        <end position="437"/>
    </location>
</feature>
<name>A0A239GMV4_EKHLU</name>
<evidence type="ECO:0000256" key="3">
    <source>
        <dbReference type="ARBA" id="ARBA00022692"/>
    </source>
</evidence>
<dbReference type="OrthoDB" id="5933722at2"/>
<feature type="domain" description="MacB-like periplasmic core" evidence="9">
    <location>
        <begin position="591"/>
        <end position="697"/>
    </location>
</feature>
<accession>A0A239GMV4</accession>
<evidence type="ECO:0000259" key="8">
    <source>
        <dbReference type="Pfam" id="PF02687"/>
    </source>
</evidence>
<dbReference type="PANTHER" id="PTHR30572">
    <property type="entry name" value="MEMBRANE COMPONENT OF TRANSPORTER-RELATED"/>
    <property type="match status" value="1"/>
</dbReference>